<keyword evidence="4 7" id="KW-0378">Hydrolase</keyword>
<reference evidence="10 11" key="1">
    <citation type="journal article" date="2020" name="Mol. Plant">
        <title>The Chromosome-Based Rubber Tree Genome Provides New Insights into Spurge Genome Evolution and Rubber Biosynthesis.</title>
        <authorList>
            <person name="Liu J."/>
            <person name="Shi C."/>
            <person name="Shi C.C."/>
            <person name="Li W."/>
            <person name="Zhang Q.J."/>
            <person name="Zhang Y."/>
            <person name="Li K."/>
            <person name="Lu H.F."/>
            <person name="Shi C."/>
            <person name="Zhu S.T."/>
            <person name="Xiao Z.Y."/>
            <person name="Nan H."/>
            <person name="Yue Y."/>
            <person name="Zhu X.G."/>
            <person name="Wu Y."/>
            <person name="Hong X.N."/>
            <person name="Fan G.Y."/>
            <person name="Tong Y."/>
            <person name="Zhang D."/>
            <person name="Mao C.L."/>
            <person name="Liu Y.L."/>
            <person name="Hao S.J."/>
            <person name="Liu W.Q."/>
            <person name="Lv M.Q."/>
            <person name="Zhang H.B."/>
            <person name="Liu Y."/>
            <person name="Hu-Tang G.R."/>
            <person name="Wang J.P."/>
            <person name="Wang J.H."/>
            <person name="Sun Y.H."/>
            <person name="Ni S.B."/>
            <person name="Chen W.B."/>
            <person name="Zhang X.C."/>
            <person name="Jiao Y.N."/>
            <person name="Eichler E.E."/>
            <person name="Li G.H."/>
            <person name="Liu X."/>
            <person name="Gao L.Z."/>
        </authorList>
    </citation>
    <scope>NUCLEOTIDE SEQUENCE [LARGE SCALE GENOMIC DNA]</scope>
    <source>
        <strain evidence="11">cv. GT1</strain>
        <tissue evidence="10">Leaf</tissue>
    </source>
</reference>
<evidence type="ECO:0000256" key="1">
    <source>
        <dbReference type="ARBA" id="ARBA00001273"/>
    </source>
</evidence>
<organism evidence="10 11">
    <name type="scientific">Hevea brasiliensis</name>
    <name type="common">Para rubber tree</name>
    <name type="synonym">Siphonia brasiliensis</name>
    <dbReference type="NCBI Taxonomy" id="3981"/>
    <lineage>
        <taxon>Eukaryota</taxon>
        <taxon>Viridiplantae</taxon>
        <taxon>Streptophyta</taxon>
        <taxon>Embryophyta</taxon>
        <taxon>Tracheophyta</taxon>
        <taxon>Spermatophyta</taxon>
        <taxon>Magnoliopsida</taxon>
        <taxon>eudicotyledons</taxon>
        <taxon>Gunneridae</taxon>
        <taxon>Pentapetalae</taxon>
        <taxon>rosids</taxon>
        <taxon>fabids</taxon>
        <taxon>Malpighiales</taxon>
        <taxon>Euphorbiaceae</taxon>
        <taxon>Crotonoideae</taxon>
        <taxon>Micrandreae</taxon>
        <taxon>Hevea</taxon>
    </lineage>
</organism>
<evidence type="ECO:0000259" key="8">
    <source>
        <dbReference type="Pfam" id="PF00316"/>
    </source>
</evidence>
<evidence type="ECO:0000256" key="3">
    <source>
        <dbReference type="ARBA" id="ARBA00013093"/>
    </source>
</evidence>
<dbReference type="GO" id="GO:0006002">
    <property type="term" value="P:fructose 6-phosphate metabolic process"/>
    <property type="evidence" value="ECO:0007669"/>
    <property type="project" value="TreeGrafter"/>
</dbReference>
<dbReference type="PANTHER" id="PTHR11556">
    <property type="entry name" value="FRUCTOSE-1,6-BISPHOSPHATASE-RELATED"/>
    <property type="match status" value="1"/>
</dbReference>
<keyword evidence="11" id="KW-1185">Reference proteome</keyword>
<proteinExistence type="inferred from homology"/>
<feature type="domain" description="Fructose-1-6-bisphosphatase class 1 C-terminal" evidence="9">
    <location>
        <begin position="120"/>
        <end position="210"/>
    </location>
</feature>
<dbReference type="InterPro" id="IPR033391">
    <property type="entry name" value="FBPase_N"/>
</dbReference>
<dbReference type="GO" id="GO:0006000">
    <property type="term" value="P:fructose metabolic process"/>
    <property type="evidence" value="ECO:0007669"/>
    <property type="project" value="TreeGrafter"/>
</dbReference>
<dbReference type="Pfam" id="PF18913">
    <property type="entry name" value="FBPase_C"/>
    <property type="match status" value="1"/>
</dbReference>
<evidence type="ECO:0000256" key="6">
    <source>
        <dbReference type="ARBA" id="ARBA00032973"/>
    </source>
</evidence>
<dbReference type="SUPFAM" id="SSF56655">
    <property type="entry name" value="Carbohydrate phosphatase"/>
    <property type="match status" value="1"/>
</dbReference>
<dbReference type="AlphaFoldDB" id="A0A6A6KYT5"/>
<dbReference type="Proteomes" id="UP000467840">
    <property type="component" value="Chromosome 7"/>
</dbReference>
<dbReference type="PRINTS" id="PR00115">
    <property type="entry name" value="F16BPHPHTASE"/>
</dbReference>
<gene>
    <name evidence="10" type="ORF">GH714_008389</name>
</gene>
<comment type="caution">
    <text evidence="10">The sequence shown here is derived from an EMBL/GenBank/DDBJ whole genome shotgun (WGS) entry which is preliminary data.</text>
</comment>
<evidence type="ECO:0000259" key="9">
    <source>
        <dbReference type="Pfam" id="PF18913"/>
    </source>
</evidence>
<dbReference type="Gene3D" id="3.30.540.10">
    <property type="entry name" value="Fructose-1,6-Bisphosphatase, subunit A, domain 1"/>
    <property type="match status" value="1"/>
</dbReference>
<dbReference type="GO" id="GO:0005986">
    <property type="term" value="P:sucrose biosynthetic process"/>
    <property type="evidence" value="ECO:0007669"/>
    <property type="project" value="TreeGrafter"/>
</dbReference>
<dbReference type="InterPro" id="IPR028343">
    <property type="entry name" value="FBPtase"/>
</dbReference>
<dbReference type="PIRSF" id="PIRSF000904">
    <property type="entry name" value="FBPtase_SBPase"/>
    <property type="match status" value="1"/>
</dbReference>
<evidence type="ECO:0000256" key="5">
    <source>
        <dbReference type="ARBA" id="ARBA00023277"/>
    </source>
</evidence>
<dbReference type="GO" id="GO:0006094">
    <property type="term" value="P:gluconeogenesis"/>
    <property type="evidence" value="ECO:0007669"/>
    <property type="project" value="TreeGrafter"/>
</dbReference>
<dbReference type="PIRSF" id="PIRSF500210">
    <property type="entry name" value="FBPtase"/>
    <property type="match status" value="1"/>
</dbReference>
<evidence type="ECO:0000313" key="11">
    <source>
        <dbReference type="Proteomes" id="UP000467840"/>
    </source>
</evidence>
<evidence type="ECO:0000256" key="2">
    <source>
        <dbReference type="ARBA" id="ARBA00010941"/>
    </source>
</evidence>
<dbReference type="PANTHER" id="PTHR11556:SF12">
    <property type="entry name" value="FRUCTOSE-BISPHOSPHATASE"/>
    <property type="match status" value="1"/>
</dbReference>
<evidence type="ECO:0000313" key="10">
    <source>
        <dbReference type="EMBL" id="KAF2294220.1"/>
    </source>
</evidence>
<accession>A0A6A6KYT5</accession>
<dbReference type="EMBL" id="JAAGAX010000013">
    <property type="protein sequence ID" value="KAF2294220.1"/>
    <property type="molecule type" value="Genomic_DNA"/>
</dbReference>
<dbReference type="InterPro" id="IPR000146">
    <property type="entry name" value="FBPase_class-1"/>
</dbReference>
<name>A0A6A6KYT5_HEVBR</name>
<keyword evidence="5 7" id="KW-0119">Carbohydrate metabolism</keyword>
<dbReference type="GO" id="GO:0030388">
    <property type="term" value="P:fructose 1,6-bisphosphate metabolic process"/>
    <property type="evidence" value="ECO:0007669"/>
    <property type="project" value="TreeGrafter"/>
</dbReference>
<evidence type="ECO:0000256" key="4">
    <source>
        <dbReference type="ARBA" id="ARBA00022801"/>
    </source>
</evidence>
<comment type="similarity">
    <text evidence="2 7">Belongs to the FBPase class 1 family.</text>
</comment>
<feature type="domain" description="Fructose-1-6-bisphosphatase class I N-terminal" evidence="8">
    <location>
        <begin position="1"/>
        <end position="109"/>
    </location>
</feature>
<dbReference type="CDD" id="cd00354">
    <property type="entry name" value="FBPase"/>
    <property type="match status" value="1"/>
</dbReference>
<protein>
    <recommendedName>
        <fullName evidence="3">fructose-bisphosphatase</fullName>
        <ecNumber evidence="3">3.1.3.11</ecNumber>
    </recommendedName>
    <alternativeName>
        <fullName evidence="6">D-fructose-1,6-bisphosphate 1-phosphohydrolase</fullName>
    </alternativeName>
</protein>
<dbReference type="Pfam" id="PF00316">
    <property type="entry name" value="FBPase"/>
    <property type="match status" value="1"/>
</dbReference>
<dbReference type="EC" id="3.1.3.11" evidence="3"/>
<dbReference type="FunFam" id="3.40.190.80:FF:000009">
    <property type="entry name" value="Fructose-1,6-bisphosphatase, chloroplastic"/>
    <property type="match status" value="1"/>
</dbReference>
<dbReference type="InterPro" id="IPR044015">
    <property type="entry name" value="FBPase_C_dom"/>
</dbReference>
<comment type="catalytic activity">
    <reaction evidence="1">
        <text>beta-D-fructose 1,6-bisphosphate + H2O = beta-D-fructose 6-phosphate + phosphate</text>
        <dbReference type="Rhea" id="RHEA:11064"/>
        <dbReference type="ChEBI" id="CHEBI:15377"/>
        <dbReference type="ChEBI" id="CHEBI:32966"/>
        <dbReference type="ChEBI" id="CHEBI:43474"/>
        <dbReference type="ChEBI" id="CHEBI:57634"/>
        <dbReference type="EC" id="3.1.3.11"/>
    </reaction>
</comment>
<dbReference type="GO" id="GO:0005829">
    <property type="term" value="C:cytosol"/>
    <property type="evidence" value="ECO:0007669"/>
    <property type="project" value="TreeGrafter"/>
</dbReference>
<evidence type="ECO:0000256" key="7">
    <source>
        <dbReference type="RuleBase" id="RU000508"/>
    </source>
</evidence>
<sequence length="223" mass="24661">MASEEDDAPIWINDDGPFVVVTDPLDGSRNIDASIPTGTIFGVYERFVELDHLPQEEKATLNSLQSGTRLVAAGYVLYSSATILCVSFGSGTHAFTLDHSTGDFILTHPGIKILPEARKRKYPKKYSARYICSLVADFHQTLIYGGVAMNPRDHLRLVYEANPLSFLVEQAGGRGSDGKVRILSLQPVMLHQRLPLFLGSLEDMEELESYGDVQQKVNLGYEV</sequence>
<dbReference type="Gene3D" id="3.40.190.80">
    <property type="match status" value="1"/>
</dbReference>
<dbReference type="GO" id="GO:0042132">
    <property type="term" value="F:fructose 1,6-bisphosphate 1-phosphatase activity"/>
    <property type="evidence" value="ECO:0007669"/>
    <property type="project" value="UniProtKB-EC"/>
</dbReference>